<feature type="binding site" description="axial binding residue" evidence="11">
    <location>
        <position position="470"/>
    </location>
    <ligand>
        <name>heme</name>
        <dbReference type="ChEBI" id="CHEBI:30413"/>
    </ligand>
    <ligandPart>
        <name>Fe</name>
        <dbReference type="ChEBI" id="CHEBI:18248"/>
    </ligandPart>
</feature>
<evidence type="ECO:0000256" key="5">
    <source>
        <dbReference type="ARBA" id="ARBA00022723"/>
    </source>
</evidence>
<dbReference type="PANTHER" id="PTHR24282:SF269">
    <property type="entry name" value="CYTOCHROME P450, REVERSE TRANSCRIPTASE, RNA-DEPENDENT DNA POLYMERASE-RELATED"/>
    <property type="match status" value="1"/>
</dbReference>
<reference evidence="14 16" key="1">
    <citation type="journal article" date="2017" name="Nature">
        <title>The sunflower genome provides insights into oil metabolism, flowering and Asterid evolution.</title>
        <authorList>
            <person name="Badouin H."/>
            <person name="Gouzy J."/>
            <person name="Grassa C.J."/>
            <person name="Murat F."/>
            <person name="Staton S.E."/>
            <person name="Cottret L."/>
            <person name="Lelandais-Briere C."/>
            <person name="Owens G.L."/>
            <person name="Carrere S."/>
            <person name="Mayjonade B."/>
            <person name="Legrand L."/>
            <person name="Gill N."/>
            <person name="Kane N.C."/>
            <person name="Bowers J.E."/>
            <person name="Hubner S."/>
            <person name="Bellec A."/>
            <person name="Berard A."/>
            <person name="Berges H."/>
            <person name="Blanchet N."/>
            <person name="Boniface M.C."/>
            <person name="Brunel D."/>
            <person name="Catrice O."/>
            <person name="Chaidir N."/>
            <person name="Claudel C."/>
            <person name="Donnadieu C."/>
            <person name="Faraut T."/>
            <person name="Fievet G."/>
            <person name="Helmstetter N."/>
            <person name="King M."/>
            <person name="Knapp S.J."/>
            <person name="Lai Z."/>
            <person name="Le Paslier M.C."/>
            <person name="Lippi Y."/>
            <person name="Lorenzon L."/>
            <person name="Mandel J.R."/>
            <person name="Marage G."/>
            <person name="Marchand G."/>
            <person name="Marquand E."/>
            <person name="Bret-Mestries E."/>
            <person name="Morien E."/>
            <person name="Nambeesan S."/>
            <person name="Nguyen T."/>
            <person name="Pegot-Espagnet P."/>
            <person name="Pouilly N."/>
            <person name="Raftis F."/>
            <person name="Sallet E."/>
            <person name="Schiex T."/>
            <person name="Thomas J."/>
            <person name="Vandecasteele C."/>
            <person name="Vares D."/>
            <person name="Vear F."/>
            <person name="Vautrin S."/>
            <person name="Crespi M."/>
            <person name="Mangin B."/>
            <person name="Burke J.M."/>
            <person name="Salse J."/>
            <person name="Munos S."/>
            <person name="Vincourt P."/>
            <person name="Rieseberg L.H."/>
            <person name="Langlade N.B."/>
        </authorList>
    </citation>
    <scope>NUCLEOTIDE SEQUENCE [LARGE SCALE GENOMIC DNA]</scope>
    <source>
        <strain evidence="16">cv. SF193</strain>
        <tissue evidence="14">Leaves</tissue>
    </source>
</reference>
<dbReference type="GO" id="GO:0016020">
    <property type="term" value="C:membrane"/>
    <property type="evidence" value="ECO:0007669"/>
    <property type="project" value="UniProtKB-SubCell"/>
</dbReference>
<reference evidence="15" key="2">
    <citation type="submission" date="2017-02" db="EMBL/GenBank/DDBJ databases">
        <title>Sunflower complete genome.</title>
        <authorList>
            <person name="Langlade N."/>
            <person name="Munos S."/>
        </authorList>
    </citation>
    <scope>NUCLEOTIDE SEQUENCE [LARGE SCALE GENOMIC DNA]</scope>
    <source>
        <tissue evidence="15">Leaves</tissue>
    </source>
</reference>
<evidence type="ECO:0000256" key="7">
    <source>
        <dbReference type="ARBA" id="ARBA00023002"/>
    </source>
</evidence>
<keyword evidence="6 13" id="KW-1133">Transmembrane helix</keyword>
<comment type="subcellular location">
    <subcellularLocation>
        <location evidence="1">Membrane</location>
    </subcellularLocation>
</comment>
<evidence type="ECO:0000256" key="11">
    <source>
        <dbReference type="PIRSR" id="PIRSR602401-1"/>
    </source>
</evidence>
<evidence type="ECO:0000256" key="3">
    <source>
        <dbReference type="ARBA" id="ARBA00022617"/>
    </source>
</evidence>
<reference evidence="14" key="3">
    <citation type="submission" date="2020-06" db="EMBL/GenBank/DDBJ databases">
        <title>Helianthus annuus Genome sequencing and assembly Release 2.</title>
        <authorList>
            <person name="Gouzy J."/>
            <person name="Langlade N."/>
            <person name="Munos S."/>
        </authorList>
    </citation>
    <scope>NUCLEOTIDE SEQUENCE</scope>
    <source>
        <tissue evidence="14">Leaves</tissue>
    </source>
</reference>
<dbReference type="InterPro" id="IPR002401">
    <property type="entry name" value="Cyt_P450_E_grp-I"/>
</dbReference>
<dbReference type="EMBL" id="CM007892">
    <property type="protein sequence ID" value="OTG31187.1"/>
    <property type="molecule type" value="Genomic_DNA"/>
</dbReference>
<keyword evidence="9 12" id="KW-0503">Monooxygenase</keyword>
<keyword evidence="10 13" id="KW-0472">Membrane</keyword>
<keyword evidence="16" id="KW-1185">Reference proteome</keyword>
<dbReference type="SUPFAM" id="SSF48264">
    <property type="entry name" value="Cytochrome P450"/>
    <property type="match status" value="1"/>
</dbReference>
<keyword evidence="8 11" id="KW-0408">Iron</keyword>
<evidence type="ECO:0000256" key="1">
    <source>
        <dbReference type="ARBA" id="ARBA00004370"/>
    </source>
</evidence>
<evidence type="ECO:0000256" key="4">
    <source>
        <dbReference type="ARBA" id="ARBA00022692"/>
    </source>
</evidence>
<organism evidence="15 16">
    <name type="scientific">Helianthus annuus</name>
    <name type="common">Common sunflower</name>
    <dbReference type="NCBI Taxonomy" id="4232"/>
    <lineage>
        <taxon>Eukaryota</taxon>
        <taxon>Viridiplantae</taxon>
        <taxon>Streptophyta</taxon>
        <taxon>Embryophyta</taxon>
        <taxon>Tracheophyta</taxon>
        <taxon>Spermatophyta</taxon>
        <taxon>Magnoliopsida</taxon>
        <taxon>eudicotyledons</taxon>
        <taxon>Gunneridae</taxon>
        <taxon>Pentapetalae</taxon>
        <taxon>asterids</taxon>
        <taxon>campanulids</taxon>
        <taxon>Asterales</taxon>
        <taxon>Asteraceae</taxon>
        <taxon>Asteroideae</taxon>
        <taxon>Heliantheae alliance</taxon>
        <taxon>Heliantheae</taxon>
        <taxon>Helianthus</taxon>
    </lineage>
</organism>
<dbReference type="InterPro" id="IPR036396">
    <property type="entry name" value="Cyt_P450_sf"/>
</dbReference>
<evidence type="ECO:0000256" key="9">
    <source>
        <dbReference type="ARBA" id="ARBA00023033"/>
    </source>
</evidence>
<dbReference type="OMA" id="WEGPTPK"/>
<dbReference type="GO" id="GO:0020037">
    <property type="term" value="F:heme binding"/>
    <property type="evidence" value="ECO:0007669"/>
    <property type="project" value="InterPro"/>
</dbReference>
<sequence length="522" mass="59109">MVAAVGKLVIAIIVVVILRWGWKLLRWGWKLLNWAWLNPKKLEKALREQGYKGNSYKLLKGDLIELATMVKEVRSKPMPISHDISSHVLPYDHHIFNKYGKKTYIWFGPTPRVYVADPELIKEILSRPNEFQRPQHEPLRDSVIGGLVVSEGHKWAKHRHIINPAFHLESIKGMLSAICLSCSEMIKKWEVLTAGSGMAEVDVWPYIDNLAGDVISRAAFSSSYEEAQSIFSIQKEQMDLALQLLFIFYLPGGRFIPTKANKRFNENRHKLQTLARGIVEKRKKAIETGEASNNDLLGILLESNSKEFKDQGDGMSIEDVIEECKLFYIAGSETTSSLIIWTMVCLSLHQEWQHKAREEILEVFGTQELHFEGLKHLKIVTMILNEVLRLYPPATLVLRATHKETKLGAMMLPSGVNIIIPVLRVHHDPEIWGEDATEFKPERFSEGIANATQGKGSCAFMPFGGGPRICIGQNFAMIEAKVTIAKILQRFSFELSPSYKHSPFAVFSLPPQFGAHLILHAI</sequence>
<dbReference type="PRINTS" id="PR00385">
    <property type="entry name" value="P450"/>
</dbReference>
<dbReference type="Proteomes" id="UP000215914">
    <property type="component" value="Chromosome 3"/>
</dbReference>
<gene>
    <name evidence="15" type="primary">CYP72A9</name>
    <name evidence="15" type="ORF">HannXRQ_Chr03g0072731</name>
    <name evidence="14" type="ORF">HanXRQr2_Chr03g0114151</name>
</gene>
<evidence type="ECO:0000256" key="8">
    <source>
        <dbReference type="ARBA" id="ARBA00023004"/>
    </source>
</evidence>
<comment type="cofactor">
    <cofactor evidence="11">
        <name>heme</name>
        <dbReference type="ChEBI" id="CHEBI:30413"/>
    </cofactor>
</comment>
<dbReference type="AlphaFoldDB" id="A0A251V6F3"/>
<dbReference type="GO" id="GO:0005506">
    <property type="term" value="F:iron ion binding"/>
    <property type="evidence" value="ECO:0007669"/>
    <property type="project" value="InterPro"/>
</dbReference>
<dbReference type="EC" id="1.14.19.62" evidence="14"/>
<comment type="similarity">
    <text evidence="2 12">Belongs to the cytochrome P450 family.</text>
</comment>
<evidence type="ECO:0000256" key="12">
    <source>
        <dbReference type="RuleBase" id="RU000461"/>
    </source>
</evidence>
<keyword evidence="5 11" id="KW-0479">Metal-binding</keyword>
<dbReference type="Pfam" id="PF00067">
    <property type="entry name" value="p450"/>
    <property type="match status" value="1"/>
</dbReference>
<dbReference type="InterPro" id="IPR050665">
    <property type="entry name" value="Cytochrome_P450_Monooxygen"/>
</dbReference>
<keyword evidence="7 12" id="KW-0560">Oxidoreductase</keyword>
<dbReference type="STRING" id="4232.A0A251V6F3"/>
<dbReference type="InterPro" id="IPR001128">
    <property type="entry name" value="Cyt_P450"/>
</dbReference>
<protein>
    <submittedName>
        <fullName evidence="15">Putative cytochrome P450, family 72, subfamily A, polypeptide 9</fullName>
    </submittedName>
    <submittedName>
        <fullName evidence="14">Secologanin synthase</fullName>
        <ecNumber evidence="14">1.14.19.62</ecNumber>
    </submittedName>
</protein>
<evidence type="ECO:0000256" key="2">
    <source>
        <dbReference type="ARBA" id="ARBA00010617"/>
    </source>
</evidence>
<dbReference type="InterPro" id="IPR017972">
    <property type="entry name" value="Cyt_P450_CS"/>
</dbReference>
<evidence type="ECO:0000256" key="13">
    <source>
        <dbReference type="SAM" id="Phobius"/>
    </source>
</evidence>
<dbReference type="InParanoid" id="A0A251V6F3"/>
<dbReference type="PRINTS" id="PR00463">
    <property type="entry name" value="EP450I"/>
</dbReference>
<dbReference type="EMBL" id="MNCJ02000318">
    <property type="protein sequence ID" value="KAF5814707.1"/>
    <property type="molecule type" value="Genomic_DNA"/>
</dbReference>
<dbReference type="Gene3D" id="1.10.630.10">
    <property type="entry name" value="Cytochrome P450"/>
    <property type="match status" value="1"/>
</dbReference>
<evidence type="ECO:0000313" key="15">
    <source>
        <dbReference type="EMBL" id="OTG31187.1"/>
    </source>
</evidence>
<feature type="transmembrane region" description="Helical" evidence="13">
    <location>
        <begin position="6"/>
        <end position="22"/>
    </location>
</feature>
<keyword evidence="4 13" id="KW-0812">Transmembrane</keyword>
<evidence type="ECO:0000313" key="16">
    <source>
        <dbReference type="Proteomes" id="UP000215914"/>
    </source>
</evidence>
<proteinExistence type="inferred from homology"/>
<evidence type="ECO:0000313" key="14">
    <source>
        <dbReference type="EMBL" id="KAF5814707.1"/>
    </source>
</evidence>
<dbReference type="Gramene" id="mRNA:HanXRQr2_Chr03g0114151">
    <property type="protein sequence ID" value="mRNA:HanXRQr2_Chr03g0114151"/>
    <property type="gene ID" value="HanXRQr2_Chr03g0114151"/>
</dbReference>
<dbReference type="GO" id="GO:0004497">
    <property type="term" value="F:monooxygenase activity"/>
    <property type="evidence" value="ECO:0000318"/>
    <property type="project" value="GO_Central"/>
</dbReference>
<dbReference type="OrthoDB" id="1470350at2759"/>
<dbReference type="PANTHER" id="PTHR24282">
    <property type="entry name" value="CYTOCHROME P450 FAMILY MEMBER"/>
    <property type="match status" value="1"/>
</dbReference>
<dbReference type="PROSITE" id="PS00086">
    <property type="entry name" value="CYTOCHROME_P450"/>
    <property type="match status" value="1"/>
</dbReference>
<accession>A0A251V6F3</accession>
<dbReference type="GO" id="GO:0016705">
    <property type="term" value="F:oxidoreductase activity, acting on paired donors, with incorporation or reduction of molecular oxygen"/>
    <property type="evidence" value="ECO:0007669"/>
    <property type="project" value="InterPro"/>
</dbReference>
<evidence type="ECO:0000256" key="10">
    <source>
        <dbReference type="ARBA" id="ARBA00023136"/>
    </source>
</evidence>
<name>A0A251V6F3_HELAN</name>
<keyword evidence="3 11" id="KW-0349">Heme</keyword>
<dbReference type="GO" id="GO:0050616">
    <property type="term" value="F:secologanin synthase activity"/>
    <property type="evidence" value="ECO:0007669"/>
    <property type="project" value="UniProtKB-EC"/>
</dbReference>
<evidence type="ECO:0000256" key="6">
    <source>
        <dbReference type="ARBA" id="ARBA00022989"/>
    </source>
</evidence>